<dbReference type="EMBL" id="PXNP01000023">
    <property type="protein sequence ID" value="PSF10722.1"/>
    <property type="molecule type" value="Genomic_DNA"/>
</dbReference>
<evidence type="ECO:0000259" key="3">
    <source>
        <dbReference type="Pfam" id="PF02834"/>
    </source>
</evidence>
<comment type="catalytic activity">
    <reaction evidence="2">
        <text>a 3'-end 2',3'-cyclophospho-ribonucleotide-RNA + H2O = a 3'-end 2'-phospho-ribonucleotide-RNA + H(+)</text>
        <dbReference type="Rhea" id="RHEA:11828"/>
        <dbReference type="Rhea" id="RHEA-COMP:10464"/>
        <dbReference type="Rhea" id="RHEA-COMP:17353"/>
        <dbReference type="ChEBI" id="CHEBI:15377"/>
        <dbReference type="ChEBI" id="CHEBI:15378"/>
        <dbReference type="ChEBI" id="CHEBI:83064"/>
        <dbReference type="ChEBI" id="CHEBI:173113"/>
        <dbReference type="EC" id="3.1.4.58"/>
    </reaction>
</comment>
<proteinExistence type="inferred from homology"/>
<feature type="short sequence motif" description="HXTX 1" evidence="2">
    <location>
        <begin position="37"/>
        <end position="40"/>
    </location>
</feature>
<gene>
    <name evidence="4" type="primary">thpR</name>
    <name evidence="4" type="ORF">C7H09_07235</name>
</gene>
<dbReference type="InterPro" id="IPR004175">
    <property type="entry name" value="RNA_CPDase"/>
</dbReference>
<comment type="caution">
    <text evidence="4">The sequence shown here is derived from an EMBL/GenBank/DDBJ whole genome shotgun (WGS) entry which is preliminary data.</text>
</comment>
<comment type="function">
    <text evidence="2">Hydrolyzes RNA 2',3'-cyclic phosphodiester to an RNA 2'-phosphomonoester.</text>
</comment>
<dbReference type="Gene3D" id="3.90.1140.10">
    <property type="entry name" value="Cyclic phosphodiesterase"/>
    <property type="match status" value="1"/>
</dbReference>
<dbReference type="NCBIfam" id="TIGR02258">
    <property type="entry name" value="2_5_ligase"/>
    <property type="match status" value="1"/>
</dbReference>
<dbReference type="RefSeq" id="WP_106761923.1">
    <property type="nucleotide sequence ID" value="NZ_PXNP01000023.1"/>
</dbReference>
<evidence type="ECO:0000256" key="1">
    <source>
        <dbReference type="ARBA" id="ARBA00022801"/>
    </source>
</evidence>
<comment type="similarity">
    <text evidence="2">Belongs to the 2H phosphoesterase superfamily. ThpR family.</text>
</comment>
<dbReference type="EC" id="3.1.4.58" evidence="2"/>
<dbReference type="Pfam" id="PF02834">
    <property type="entry name" value="LigT_PEase"/>
    <property type="match status" value="2"/>
</dbReference>
<feature type="domain" description="Phosphoesterase HXTX" evidence="3">
    <location>
        <begin position="9"/>
        <end position="86"/>
    </location>
</feature>
<reference evidence="4 5" key="1">
    <citation type="submission" date="2018-03" db="EMBL/GenBank/DDBJ databases">
        <title>Marinobacter brunus sp. nov., a marine bacterium of Gamma-proteobacteria isolated from the surface seawater of the South China Sea.</title>
        <authorList>
            <person name="Cheng H."/>
            <person name="Wu Y.-H."/>
            <person name="Xamxidin M."/>
            <person name="Xu X.-W."/>
        </authorList>
    </citation>
    <scope>NUCLEOTIDE SEQUENCE [LARGE SCALE GENOMIC DNA]</scope>
    <source>
        <strain evidence="4 5">NH169-3</strain>
    </source>
</reference>
<evidence type="ECO:0000313" key="4">
    <source>
        <dbReference type="EMBL" id="PSF10722.1"/>
    </source>
</evidence>
<feature type="active site" description="Proton donor" evidence="2">
    <location>
        <position position="37"/>
    </location>
</feature>
<name>A0A2T1KM70_9GAMM</name>
<dbReference type="SUPFAM" id="SSF55144">
    <property type="entry name" value="LigT-like"/>
    <property type="match status" value="1"/>
</dbReference>
<dbReference type="PANTHER" id="PTHR35561:SF1">
    <property type="entry name" value="RNA 2',3'-CYCLIC PHOSPHODIESTERASE"/>
    <property type="match status" value="1"/>
</dbReference>
<organism evidence="4 5">
    <name type="scientific">Marinobacter fuscus</name>
    <dbReference type="NCBI Taxonomy" id="2109942"/>
    <lineage>
        <taxon>Bacteria</taxon>
        <taxon>Pseudomonadati</taxon>
        <taxon>Pseudomonadota</taxon>
        <taxon>Gammaproteobacteria</taxon>
        <taxon>Pseudomonadales</taxon>
        <taxon>Marinobacteraceae</taxon>
        <taxon>Marinobacter</taxon>
    </lineage>
</organism>
<protein>
    <recommendedName>
        <fullName evidence="2">RNA 2',3'-cyclic phosphodiesterase</fullName>
        <shortName evidence="2">RNA 2',3'-CPDase</shortName>
        <ecNumber evidence="2">3.1.4.58</ecNumber>
    </recommendedName>
</protein>
<dbReference type="PANTHER" id="PTHR35561">
    <property type="entry name" value="RNA 2',3'-CYCLIC PHOSPHODIESTERASE"/>
    <property type="match status" value="1"/>
</dbReference>
<sequence length="178" mass="19724">MARVFFGLEVSDEVARQLVVVRQPWEGARWQSRQQLHLTLAFLGEVQADAVSLACQLARQVKAPPFRLNVQGLGRFGSVERPRILWAGVAPEEPVHQLYEQLAGYLQEAGFTLDNHPFKPHITLSRFRGKGVSLAGLLAAGQDCVFGALDVTEFVLFESTPGAEGSVYKVLERFPLVH</sequence>
<feature type="active site" description="Proton acceptor" evidence="2">
    <location>
        <position position="121"/>
    </location>
</feature>
<keyword evidence="1 2" id="KW-0378">Hydrolase</keyword>
<dbReference type="Proteomes" id="UP000239866">
    <property type="component" value="Unassembled WGS sequence"/>
</dbReference>
<keyword evidence="5" id="KW-1185">Reference proteome</keyword>
<dbReference type="AlphaFoldDB" id="A0A2T1KM70"/>
<dbReference type="OrthoDB" id="7061261at2"/>
<dbReference type="HAMAP" id="MF_01940">
    <property type="entry name" value="RNA_CPDase"/>
    <property type="match status" value="1"/>
</dbReference>
<dbReference type="GO" id="GO:0004113">
    <property type="term" value="F:2',3'-cyclic-nucleotide 3'-phosphodiesterase activity"/>
    <property type="evidence" value="ECO:0007669"/>
    <property type="project" value="InterPro"/>
</dbReference>
<dbReference type="InterPro" id="IPR014051">
    <property type="entry name" value="Phosphoesterase_HXTX"/>
</dbReference>
<feature type="domain" description="Phosphoesterase HXTX" evidence="3">
    <location>
        <begin position="92"/>
        <end position="168"/>
    </location>
</feature>
<feature type="short sequence motif" description="HXTX 2" evidence="2">
    <location>
        <begin position="121"/>
        <end position="124"/>
    </location>
</feature>
<dbReference type="InterPro" id="IPR009097">
    <property type="entry name" value="Cyclic_Pdiesterase"/>
</dbReference>
<evidence type="ECO:0000256" key="2">
    <source>
        <dbReference type="HAMAP-Rule" id="MF_01940"/>
    </source>
</evidence>
<accession>A0A2T1KM70</accession>
<evidence type="ECO:0000313" key="5">
    <source>
        <dbReference type="Proteomes" id="UP000239866"/>
    </source>
</evidence>
<dbReference type="GO" id="GO:0008664">
    <property type="term" value="F:RNA 2',3'-cyclic 3'-phosphodiesterase activity"/>
    <property type="evidence" value="ECO:0007669"/>
    <property type="project" value="UniProtKB-EC"/>
</dbReference>